<evidence type="ECO:0000313" key="3">
    <source>
        <dbReference type="Proteomes" id="UP000683925"/>
    </source>
</evidence>
<gene>
    <name evidence="2" type="ORF">POCTA_138.1.T1000197</name>
</gene>
<protein>
    <submittedName>
        <fullName evidence="2">Uncharacterized protein</fullName>
    </submittedName>
</protein>
<dbReference type="OMA" id="TEPIGKT"/>
<dbReference type="EMBL" id="CAJJDP010000100">
    <property type="protein sequence ID" value="CAD8191800.1"/>
    <property type="molecule type" value="Genomic_DNA"/>
</dbReference>
<reference evidence="2" key="1">
    <citation type="submission" date="2021-01" db="EMBL/GenBank/DDBJ databases">
        <authorList>
            <consortium name="Genoscope - CEA"/>
            <person name="William W."/>
        </authorList>
    </citation>
    <scope>NUCLEOTIDE SEQUENCE</scope>
</reference>
<evidence type="ECO:0000256" key="1">
    <source>
        <dbReference type="SAM" id="MobiDB-lite"/>
    </source>
</evidence>
<dbReference type="AlphaFoldDB" id="A0A8S1WSQ9"/>
<evidence type="ECO:0000313" key="2">
    <source>
        <dbReference type="EMBL" id="CAD8191800.1"/>
    </source>
</evidence>
<dbReference type="OrthoDB" id="304643at2759"/>
<sequence length="138" mass="15824">MASILNGIPTTQSYFIQALPRQRSSFQSIKQKILTKVMQNEKQSTLHKILQNYKKQAQQYVTPAKKPTEPIGKTKTAKKEKKQMSMDPLPRTASNQNRKFSQVSTITIKITSFDSDSEIISTVEKEPKVYEVQLDQFD</sequence>
<keyword evidence="3" id="KW-1185">Reference proteome</keyword>
<feature type="region of interest" description="Disordered" evidence="1">
    <location>
        <begin position="60"/>
        <end position="100"/>
    </location>
</feature>
<dbReference type="Proteomes" id="UP000683925">
    <property type="component" value="Unassembled WGS sequence"/>
</dbReference>
<accession>A0A8S1WSQ9</accession>
<name>A0A8S1WSQ9_PAROT</name>
<comment type="caution">
    <text evidence="2">The sequence shown here is derived from an EMBL/GenBank/DDBJ whole genome shotgun (WGS) entry which is preliminary data.</text>
</comment>
<proteinExistence type="predicted"/>
<organism evidence="2 3">
    <name type="scientific">Paramecium octaurelia</name>
    <dbReference type="NCBI Taxonomy" id="43137"/>
    <lineage>
        <taxon>Eukaryota</taxon>
        <taxon>Sar</taxon>
        <taxon>Alveolata</taxon>
        <taxon>Ciliophora</taxon>
        <taxon>Intramacronucleata</taxon>
        <taxon>Oligohymenophorea</taxon>
        <taxon>Peniculida</taxon>
        <taxon>Parameciidae</taxon>
        <taxon>Paramecium</taxon>
    </lineage>
</organism>